<feature type="transmembrane region" description="Helical" evidence="1">
    <location>
        <begin position="119"/>
        <end position="139"/>
    </location>
</feature>
<feature type="transmembrane region" description="Helical" evidence="1">
    <location>
        <begin position="313"/>
        <end position="341"/>
    </location>
</feature>
<feature type="transmembrane region" description="Helical" evidence="1">
    <location>
        <begin position="277"/>
        <end position="301"/>
    </location>
</feature>
<dbReference type="InParanoid" id="O17830"/>
<dbReference type="OrthoDB" id="5788320at2759"/>
<keyword evidence="1" id="KW-0472">Membrane</keyword>
<reference evidence="2 3" key="1">
    <citation type="journal article" date="1998" name="Science">
        <title>Genome sequence of the nematode C. elegans: a platform for investigating biology.</title>
        <authorList>
            <consortium name="The C. elegans sequencing consortium"/>
            <person name="Sulson J.E."/>
            <person name="Waterston R."/>
        </authorList>
    </citation>
    <scope>NUCLEOTIDE SEQUENCE [LARGE SCALE GENOMIC DNA]</scope>
    <source>
        <strain evidence="2 3">Bristol N2</strain>
    </source>
</reference>
<evidence type="ECO:0000313" key="4">
    <source>
        <dbReference type="WormBase" id="F22B8.1"/>
    </source>
</evidence>
<dbReference type="eggNOG" id="ENOG502TJFH">
    <property type="taxonomic scope" value="Eukaryota"/>
</dbReference>
<protein>
    <submittedName>
        <fullName evidence="2">Serpentine Receptor, class J</fullName>
    </submittedName>
</protein>
<feature type="transmembrane region" description="Helical" evidence="1">
    <location>
        <begin position="160"/>
        <end position="187"/>
    </location>
</feature>
<accession>O17830</accession>
<dbReference type="UCSC" id="F22B8.1">
    <property type="organism name" value="c. elegans"/>
</dbReference>
<dbReference type="PANTHER" id="PTHR45907:SF5">
    <property type="entry name" value="SERPENTINE RECEPTOR, CLASS J"/>
    <property type="match status" value="1"/>
</dbReference>
<keyword evidence="3" id="KW-1185">Reference proteome</keyword>
<dbReference type="PaxDb" id="6239-F22B8.1"/>
<dbReference type="EMBL" id="BX284605">
    <property type="protein sequence ID" value="CAB05493.2"/>
    <property type="molecule type" value="Genomic_DNA"/>
</dbReference>
<dbReference type="Proteomes" id="UP000001940">
    <property type="component" value="Chromosome V"/>
</dbReference>
<gene>
    <name evidence="2 4" type="primary">srj-29</name>
    <name evidence="2" type="ORF">CELE_F22B8.1</name>
    <name evidence="4" type="ORF">F22B8.1</name>
</gene>
<feature type="transmembrane region" description="Helical" evidence="1">
    <location>
        <begin position="75"/>
        <end position="99"/>
    </location>
</feature>
<evidence type="ECO:0000256" key="1">
    <source>
        <dbReference type="SAM" id="Phobius"/>
    </source>
</evidence>
<dbReference type="InterPro" id="IPR019423">
    <property type="entry name" value="7TM_GPCR_serpentine_rcpt_Srj"/>
</dbReference>
<dbReference type="Pfam" id="PF10319">
    <property type="entry name" value="7TM_GPCR_Srj"/>
    <property type="match status" value="1"/>
</dbReference>
<keyword evidence="2" id="KW-0675">Receptor</keyword>
<organism evidence="2 3">
    <name type="scientific">Caenorhabditis elegans</name>
    <dbReference type="NCBI Taxonomy" id="6239"/>
    <lineage>
        <taxon>Eukaryota</taxon>
        <taxon>Metazoa</taxon>
        <taxon>Ecdysozoa</taxon>
        <taxon>Nematoda</taxon>
        <taxon>Chromadorea</taxon>
        <taxon>Rhabditida</taxon>
        <taxon>Rhabditina</taxon>
        <taxon>Rhabditomorpha</taxon>
        <taxon>Rhabditoidea</taxon>
        <taxon>Rhabditidae</taxon>
        <taxon>Peloderinae</taxon>
        <taxon>Caenorhabditis</taxon>
    </lineage>
</organism>
<sequence>MRGHRLLCDHTFADKNNIYNILNNSLSFFKFWKMRINWIHHYAPKISGSCSFVINLLSIYIAHDERKTHLGNYRILLIFFSIYNILNSTIDVFMPMSSLDYKYAFSYFITDGIFEKKSLFRTIALCLRGSFIFATYPILHAHFLYRYMVLFRSTFLSSCFIPYGIICSVSYCLTIIGFTFTMAYFWMVADTERLTYMQNIFLEEFNQNVDDLNIFIVIYHETSPAVLWKSWSAILILTTLSVISLVINSIFSILIITKLKSENLSMSNTTKRLQKQLIKALITQSTIPILVCFTPCLISWYLPVFGIDIGNGIHWALSVALSFFPVLDPLSLFFFLPIFGVRLREIFGIKRRVAIRTTDGTLHEESRKNNSLNAIKVNN</sequence>
<proteinExistence type="predicted"/>
<dbReference type="AGR" id="WB:WBGene00005616"/>
<dbReference type="GeneID" id="184821"/>
<feature type="transmembrane region" description="Helical" evidence="1">
    <location>
        <begin position="231"/>
        <end position="256"/>
    </location>
</feature>
<dbReference type="RefSeq" id="NP_507048.2">
    <property type="nucleotide sequence ID" value="NM_074647.4"/>
</dbReference>
<dbReference type="PANTHER" id="PTHR45907">
    <property type="entry name" value="SERPENTINE RECEPTOR, CLASS J"/>
    <property type="match status" value="1"/>
</dbReference>
<evidence type="ECO:0000313" key="3">
    <source>
        <dbReference type="Proteomes" id="UP000001940"/>
    </source>
</evidence>
<name>O17830_CAEEL</name>
<dbReference type="CTD" id="184821"/>
<evidence type="ECO:0000313" key="2">
    <source>
        <dbReference type="EMBL" id="CAB05493.2"/>
    </source>
</evidence>
<dbReference type="KEGG" id="cel:CELE_F22B8.1"/>
<dbReference type="PhylomeDB" id="O17830"/>
<dbReference type="Bgee" id="WBGene00005616">
    <property type="expression patterns" value="Expressed in adult organism"/>
</dbReference>
<keyword evidence="1" id="KW-1133">Transmembrane helix</keyword>
<dbReference type="AlphaFoldDB" id="O17830"/>
<dbReference type="SUPFAM" id="SSF81321">
    <property type="entry name" value="Family A G protein-coupled receptor-like"/>
    <property type="match status" value="1"/>
</dbReference>
<dbReference type="WormBase" id="F22B8.1">
    <property type="protein sequence ID" value="CE42231"/>
    <property type="gene ID" value="WBGene00005616"/>
    <property type="gene designation" value="srj-29"/>
</dbReference>
<keyword evidence="1" id="KW-0812">Transmembrane</keyword>
<dbReference type="HOGENOM" id="CLU_036335_0_0_1"/>